<keyword evidence="2" id="KW-0812">Transmembrane</keyword>
<evidence type="ECO:0000256" key="1">
    <source>
        <dbReference type="SAM" id="MobiDB-lite"/>
    </source>
</evidence>
<reference evidence="3 4" key="1">
    <citation type="submission" date="2019-03" db="EMBL/GenBank/DDBJ databases">
        <title>The genome sequence of a newly discovered highly antifungal drug resistant Aspergillus species, Aspergillus tanneri NIH 1004.</title>
        <authorList>
            <person name="Mounaud S."/>
            <person name="Singh I."/>
            <person name="Joardar V."/>
            <person name="Pakala S."/>
            <person name="Pakala S."/>
            <person name="Venepally P."/>
            <person name="Hoover J."/>
            <person name="Nierman W."/>
            <person name="Chung J."/>
            <person name="Losada L."/>
        </authorList>
    </citation>
    <scope>NUCLEOTIDE SEQUENCE [LARGE SCALE GENOMIC DNA]</scope>
    <source>
        <strain evidence="3 4">NIH1004</strain>
    </source>
</reference>
<feature type="compositionally biased region" description="Low complexity" evidence="1">
    <location>
        <begin position="313"/>
        <end position="322"/>
    </location>
</feature>
<feature type="transmembrane region" description="Helical" evidence="2">
    <location>
        <begin position="91"/>
        <end position="111"/>
    </location>
</feature>
<evidence type="ECO:0000256" key="2">
    <source>
        <dbReference type="SAM" id="Phobius"/>
    </source>
</evidence>
<organism evidence="3 4">
    <name type="scientific">Aspergillus tanneri</name>
    <dbReference type="NCBI Taxonomy" id="1220188"/>
    <lineage>
        <taxon>Eukaryota</taxon>
        <taxon>Fungi</taxon>
        <taxon>Dikarya</taxon>
        <taxon>Ascomycota</taxon>
        <taxon>Pezizomycotina</taxon>
        <taxon>Eurotiomycetes</taxon>
        <taxon>Eurotiomycetidae</taxon>
        <taxon>Eurotiales</taxon>
        <taxon>Aspergillaceae</taxon>
        <taxon>Aspergillus</taxon>
        <taxon>Aspergillus subgen. Circumdati</taxon>
    </lineage>
</organism>
<feature type="compositionally biased region" description="Polar residues" evidence="1">
    <location>
        <begin position="363"/>
        <end position="373"/>
    </location>
</feature>
<dbReference type="VEuPathDB" id="FungiDB:EYZ11_004956"/>
<keyword evidence="4" id="KW-1185">Reference proteome</keyword>
<evidence type="ECO:0000313" key="4">
    <source>
        <dbReference type="Proteomes" id="UP000308092"/>
    </source>
</evidence>
<feature type="transmembrane region" description="Helical" evidence="2">
    <location>
        <begin position="48"/>
        <end position="70"/>
    </location>
</feature>
<feature type="region of interest" description="Disordered" evidence="1">
    <location>
        <begin position="290"/>
        <end position="324"/>
    </location>
</feature>
<keyword evidence="2" id="KW-0472">Membrane</keyword>
<evidence type="ECO:0000313" key="3">
    <source>
        <dbReference type="EMBL" id="THC95584.1"/>
    </source>
</evidence>
<dbReference type="STRING" id="1220188.A0A4V3UPK8"/>
<name>A0A4V3UPK8_9EURO</name>
<accession>A0A4V3UPK8</accession>
<feature type="transmembrane region" description="Helical" evidence="2">
    <location>
        <begin position="138"/>
        <end position="159"/>
    </location>
</feature>
<feature type="region of interest" description="Disordered" evidence="1">
    <location>
        <begin position="358"/>
        <end position="380"/>
    </location>
</feature>
<dbReference type="EMBL" id="SOSA01000151">
    <property type="protein sequence ID" value="THC95584.1"/>
    <property type="molecule type" value="Genomic_DNA"/>
</dbReference>
<keyword evidence="2" id="KW-1133">Transmembrane helix</keyword>
<comment type="caution">
    <text evidence="3">The sequence shown here is derived from an EMBL/GenBank/DDBJ whole genome shotgun (WGS) entry which is preliminary data.</text>
</comment>
<proteinExistence type="predicted"/>
<gene>
    <name evidence="3" type="ORF">EYZ11_004956</name>
</gene>
<sequence length="555" mass="61520">MARKGGSWTKVVLFISLYVSLLESLIEWALILYLYGHRQVDSKMTPSLILALIASFLTVPLVVLHSILAWQYNRVCGFGSQKAILNTACTYLLRLTIIVWLAASVAGLVVVSQKVSCLPDTTDINNNNSFWKVGVSCALHRAVVIVSVLAFVTVCLYFCSRELSPRPYDVSLWGFYICGYHEGRKGSTIRSSSTLSDTRKSDLFFGRVNEEKAWPIQPTPIHPRPHLSRSLDSDPTHDDDILSGSTISPNGTLSRRSPGRTSHEMEIASISLSRPLTDARIYDPYLQWPTQTTPIELPDDRDPPSTHTRQRSKSSSSSSSSSLRRFFPKSFPLSLPLSADPQIRALSNPLRDVGKQALESRNLHPSNTNTNNVEEPDRAEQCRRLPRSITTNSADAPEVIPQPSNTCTAPIQTPIQTPIRTPIQTVSPVVKASTAIEGQSSLIFPRLLSLTLRIRDIPAVAASISRVRRDGAFVVEENKSCILDGCGRSVGSIKMVCSISISINIRARGRDDREAVLTVQGWDIWIAFGNRERRWTKPGGFGVRFLCLRADNIKL</sequence>
<feature type="compositionally biased region" description="Basic and acidic residues" evidence="1">
    <location>
        <begin position="229"/>
        <end position="240"/>
    </location>
</feature>
<feature type="transmembrane region" description="Helical" evidence="2">
    <location>
        <begin position="12"/>
        <end position="36"/>
    </location>
</feature>
<dbReference type="AlphaFoldDB" id="A0A4V3UPK8"/>
<dbReference type="Proteomes" id="UP000308092">
    <property type="component" value="Unassembled WGS sequence"/>
</dbReference>
<protein>
    <submittedName>
        <fullName evidence="3">Uncharacterized protein</fullName>
    </submittedName>
</protein>
<feature type="region of interest" description="Disordered" evidence="1">
    <location>
        <begin position="215"/>
        <end position="264"/>
    </location>
</feature>
<feature type="compositionally biased region" description="Polar residues" evidence="1">
    <location>
        <begin position="243"/>
        <end position="255"/>
    </location>
</feature>